<evidence type="ECO:0008006" key="3">
    <source>
        <dbReference type="Google" id="ProtNLM"/>
    </source>
</evidence>
<dbReference type="EMBL" id="LAZL01000005">
    <property type="protein sequence ID" value="KMT66236.1"/>
    <property type="molecule type" value="Genomic_DNA"/>
</dbReference>
<sequence length="284" mass="32880">MWTHTKWQNVFFAAGTSTKDHLENYSNFYTSVEGNTTFYALPKLETVQNWADSTADNFKFCFKLPQKITHELQLINCQSEVDSFLNLLGPIIATGKLATIQIQLPPYFSANQLVSLSKFLELNSRKVNFSVEVRHLDFFNKQQEEKDLNQLLIQYQVDRIMMDTRPVHSQVPSTEAIKDAQLKKPKVPVHVLSTANQPIVRYVGQTNIEANRAFIQPWLKHFKLWLEQGKKPYLFIHTADNAYLHDLTRLWLSMLEQSLGYYPAHNTLFPVEKAKLEANQASLF</sequence>
<dbReference type="Gene3D" id="3.20.20.410">
    <property type="entry name" value="Protein of unknown function UPF0759"/>
    <property type="match status" value="1"/>
</dbReference>
<dbReference type="STRING" id="1513271.XM47_04365"/>
<proteinExistence type="predicted"/>
<dbReference type="PANTHER" id="PTHR30348:SF9">
    <property type="entry name" value="UPF0759 PROTEIN YECE"/>
    <property type="match status" value="1"/>
</dbReference>
<comment type="caution">
    <text evidence="1">The sequence shown here is derived from an EMBL/GenBank/DDBJ whole genome shotgun (WGS) entry which is preliminary data.</text>
</comment>
<dbReference type="OrthoDB" id="9780310at2"/>
<dbReference type="Pfam" id="PF01904">
    <property type="entry name" value="DUF72"/>
    <property type="match status" value="1"/>
</dbReference>
<protein>
    <recommendedName>
        <fullName evidence="3">DUF72 domain-containing protein</fullName>
    </recommendedName>
</protein>
<dbReference type="InterPro" id="IPR036520">
    <property type="entry name" value="UPF0759_sf"/>
</dbReference>
<dbReference type="PATRIC" id="fig|1513271.3.peg.904"/>
<evidence type="ECO:0000313" key="1">
    <source>
        <dbReference type="EMBL" id="KMT66236.1"/>
    </source>
</evidence>
<organism evidence="1 2">
    <name type="scientific">Catenovulum maritimum</name>
    <dbReference type="NCBI Taxonomy" id="1513271"/>
    <lineage>
        <taxon>Bacteria</taxon>
        <taxon>Pseudomonadati</taxon>
        <taxon>Pseudomonadota</taxon>
        <taxon>Gammaproteobacteria</taxon>
        <taxon>Alteromonadales</taxon>
        <taxon>Alteromonadaceae</taxon>
        <taxon>Catenovulum</taxon>
    </lineage>
</organism>
<dbReference type="SUPFAM" id="SSF117396">
    <property type="entry name" value="TM1631-like"/>
    <property type="match status" value="1"/>
</dbReference>
<accession>A0A0J8JNN7</accession>
<keyword evidence="2" id="KW-1185">Reference proteome</keyword>
<dbReference type="RefSeq" id="WP_078061838.1">
    <property type="nucleotide sequence ID" value="NZ_KQ130484.1"/>
</dbReference>
<dbReference type="Proteomes" id="UP000037600">
    <property type="component" value="Unassembled WGS sequence"/>
</dbReference>
<dbReference type="AlphaFoldDB" id="A0A0J8JNN7"/>
<dbReference type="InterPro" id="IPR002763">
    <property type="entry name" value="DUF72"/>
</dbReference>
<gene>
    <name evidence="1" type="ORF">XM47_04365</name>
</gene>
<dbReference type="PANTHER" id="PTHR30348">
    <property type="entry name" value="UNCHARACTERIZED PROTEIN YECE"/>
    <property type="match status" value="1"/>
</dbReference>
<evidence type="ECO:0000313" key="2">
    <source>
        <dbReference type="Proteomes" id="UP000037600"/>
    </source>
</evidence>
<reference evidence="1 2" key="1">
    <citation type="submission" date="2015-04" db="EMBL/GenBank/DDBJ databases">
        <title>Draft Genome Sequence of the Novel Agar-Digesting Marine Bacterium Q1.</title>
        <authorList>
            <person name="Li Y."/>
            <person name="Li D."/>
            <person name="Chen G."/>
            <person name="Du Z."/>
        </authorList>
    </citation>
    <scope>NUCLEOTIDE SEQUENCE [LARGE SCALE GENOMIC DNA]</scope>
    <source>
        <strain evidence="1 2">Q1</strain>
    </source>
</reference>
<name>A0A0J8JNN7_9ALTE</name>